<reference evidence="1" key="1">
    <citation type="journal article" date="2014" name="Nat. Commun.">
        <title>The tobacco genome sequence and its comparison with those of tomato and potato.</title>
        <authorList>
            <person name="Sierro N."/>
            <person name="Battey J.N."/>
            <person name="Ouadi S."/>
            <person name="Bakaher N."/>
            <person name="Bovet L."/>
            <person name="Willig A."/>
            <person name="Goepfert S."/>
            <person name="Peitsch M.C."/>
            <person name="Ivanov N.V."/>
        </authorList>
    </citation>
    <scope>NUCLEOTIDE SEQUENCE [LARGE SCALE GENOMIC DNA]</scope>
</reference>
<sequence>MEDKLSQLPDDILVSFFLKFCRKETLRHINWANHVLGLHKSSPLEEFTVSSLFHSSFQYEVDKLLKFALSTKIQSLKIELIPLEWPDFTHIQPCLDLKRFREYLSSSPIFGFKNLKVLTLGGIDVDNQVVLKHLEIGPSLKLRHLEIYECNIDSLEICNANIASFCFYGMEKTNLLLENVTSVVNLQIEIFRPSLPRLVELITMKFTQLVKLSLEVDTCQYKITWSNTQIYIPSAPIIPYGPIRKLTWQNPYPHLKVVRYEGYLGGSADNEFITYLVEKSLALEKFIVTPCDHSSYSNKSSKVERRSRNRAWRQLQGKVPKGVELVIL</sequence>
<dbReference type="Proteomes" id="UP000790787">
    <property type="component" value="Chromosome 15"/>
</dbReference>
<keyword evidence="1" id="KW-1185">Reference proteome</keyword>
<protein>
    <submittedName>
        <fullName evidence="2">Uncharacterized protein LOC142169838</fullName>
    </submittedName>
</protein>
<name>A0AC58SSB0_TOBAC</name>
<evidence type="ECO:0000313" key="2">
    <source>
        <dbReference type="RefSeq" id="XP_075087860.1"/>
    </source>
</evidence>
<accession>A0AC58SSB0</accession>
<evidence type="ECO:0000313" key="1">
    <source>
        <dbReference type="Proteomes" id="UP000790787"/>
    </source>
</evidence>
<reference evidence="2" key="2">
    <citation type="submission" date="2025-08" db="UniProtKB">
        <authorList>
            <consortium name="RefSeq"/>
        </authorList>
    </citation>
    <scope>IDENTIFICATION</scope>
    <source>
        <tissue evidence="2">Leaf</tissue>
    </source>
</reference>
<proteinExistence type="predicted"/>
<gene>
    <name evidence="2" type="primary">LOC142169838</name>
</gene>
<dbReference type="RefSeq" id="XP_075087860.1">
    <property type="nucleotide sequence ID" value="XM_075231759.1"/>
</dbReference>
<organism evidence="1 2">
    <name type="scientific">Nicotiana tabacum</name>
    <name type="common">Common tobacco</name>
    <dbReference type="NCBI Taxonomy" id="4097"/>
    <lineage>
        <taxon>Eukaryota</taxon>
        <taxon>Viridiplantae</taxon>
        <taxon>Streptophyta</taxon>
        <taxon>Embryophyta</taxon>
        <taxon>Tracheophyta</taxon>
        <taxon>Spermatophyta</taxon>
        <taxon>Magnoliopsida</taxon>
        <taxon>eudicotyledons</taxon>
        <taxon>Gunneridae</taxon>
        <taxon>Pentapetalae</taxon>
        <taxon>asterids</taxon>
        <taxon>lamiids</taxon>
        <taxon>Solanales</taxon>
        <taxon>Solanaceae</taxon>
        <taxon>Nicotianoideae</taxon>
        <taxon>Nicotianeae</taxon>
        <taxon>Nicotiana</taxon>
    </lineage>
</organism>